<keyword evidence="1" id="KW-1185">Reference proteome</keyword>
<name>A0A914RK29_PAREQ</name>
<evidence type="ECO:0000313" key="1">
    <source>
        <dbReference type="Proteomes" id="UP000887564"/>
    </source>
</evidence>
<protein>
    <submittedName>
        <fullName evidence="2">Uncharacterized protein</fullName>
    </submittedName>
</protein>
<accession>A0A914RK29</accession>
<proteinExistence type="predicted"/>
<sequence>MLLVMILQQKVSFEMAILQVQDAQKTIAAEKRYKGIFDVLVRVPKEQ</sequence>
<evidence type="ECO:0000313" key="2">
    <source>
        <dbReference type="WBParaSite" id="PEQ_0000513701-mRNA-1"/>
    </source>
</evidence>
<dbReference type="Proteomes" id="UP000887564">
    <property type="component" value="Unplaced"/>
</dbReference>
<dbReference type="WBParaSite" id="PEQ_0000513701-mRNA-1">
    <property type="protein sequence ID" value="PEQ_0000513701-mRNA-1"/>
    <property type="gene ID" value="PEQ_0000513701"/>
</dbReference>
<reference evidence="2" key="1">
    <citation type="submission" date="2022-11" db="UniProtKB">
        <authorList>
            <consortium name="WormBaseParasite"/>
        </authorList>
    </citation>
    <scope>IDENTIFICATION</scope>
</reference>
<dbReference type="AlphaFoldDB" id="A0A914RK29"/>
<organism evidence="1 2">
    <name type="scientific">Parascaris equorum</name>
    <name type="common">Equine roundworm</name>
    <dbReference type="NCBI Taxonomy" id="6256"/>
    <lineage>
        <taxon>Eukaryota</taxon>
        <taxon>Metazoa</taxon>
        <taxon>Ecdysozoa</taxon>
        <taxon>Nematoda</taxon>
        <taxon>Chromadorea</taxon>
        <taxon>Rhabditida</taxon>
        <taxon>Spirurina</taxon>
        <taxon>Ascaridomorpha</taxon>
        <taxon>Ascaridoidea</taxon>
        <taxon>Ascarididae</taxon>
        <taxon>Parascaris</taxon>
    </lineage>
</organism>